<dbReference type="GO" id="GO:0008270">
    <property type="term" value="F:zinc ion binding"/>
    <property type="evidence" value="ECO:0007669"/>
    <property type="project" value="UniProtKB-KW"/>
</dbReference>
<feature type="compositionally biased region" description="Polar residues" evidence="11">
    <location>
        <begin position="45"/>
        <end position="55"/>
    </location>
</feature>
<feature type="domain" description="C2H2-type" evidence="12">
    <location>
        <begin position="1126"/>
        <end position="1153"/>
    </location>
</feature>
<evidence type="ECO:0000256" key="4">
    <source>
        <dbReference type="ARBA" id="ARBA00022771"/>
    </source>
</evidence>
<keyword evidence="8" id="KW-0804">Transcription</keyword>
<feature type="compositionally biased region" description="Polar residues" evidence="11">
    <location>
        <begin position="66"/>
        <end position="80"/>
    </location>
</feature>
<evidence type="ECO:0000256" key="6">
    <source>
        <dbReference type="ARBA" id="ARBA00023015"/>
    </source>
</evidence>
<feature type="domain" description="C2H2-type" evidence="12">
    <location>
        <begin position="1737"/>
        <end position="1764"/>
    </location>
</feature>
<feature type="compositionally biased region" description="Low complexity" evidence="11">
    <location>
        <begin position="510"/>
        <end position="524"/>
    </location>
</feature>
<evidence type="ECO:0000256" key="1">
    <source>
        <dbReference type="ARBA" id="ARBA00004123"/>
    </source>
</evidence>
<dbReference type="FunFam" id="3.30.160.60:FF:000100">
    <property type="entry name" value="Zinc finger 45-like"/>
    <property type="match status" value="1"/>
</dbReference>
<feature type="region of interest" description="Disordered" evidence="11">
    <location>
        <begin position="478"/>
        <end position="524"/>
    </location>
</feature>
<feature type="domain" description="C2H2-type" evidence="12">
    <location>
        <begin position="1651"/>
        <end position="1678"/>
    </location>
</feature>
<feature type="region of interest" description="Disordered" evidence="11">
    <location>
        <begin position="566"/>
        <end position="608"/>
    </location>
</feature>
<feature type="compositionally biased region" description="Basic and acidic residues" evidence="11">
    <location>
        <begin position="895"/>
        <end position="912"/>
    </location>
</feature>
<feature type="domain" description="C2H2-type" evidence="12">
    <location>
        <begin position="1621"/>
        <end position="1648"/>
    </location>
</feature>
<evidence type="ECO:0000313" key="13">
    <source>
        <dbReference type="EMBL" id="KAJ8718819.1"/>
    </source>
</evidence>
<feature type="compositionally biased region" description="Basic residues" evidence="11">
    <location>
        <begin position="1751"/>
        <end position="1760"/>
    </location>
</feature>
<dbReference type="GO" id="GO:0003677">
    <property type="term" value="F:DNA binding"/>
    <property type="evidence" value="ECO:0007669"/>
    <property type="project" value="UniProtKB-KW"/>
</dbReference>
<feature type="region of interest" description="Disordered" evidence="11">
    <location>
        <begin position="1748"/>
        <end position="1769"/>
    </location>
</feature>
<dbReference type="PROSITE" id="PS50157">
    <property type="entry name" value="ZINC_FINGER_C2H2_2"/>
    <property type="match status" value="9"/>
</dbReference>
<feature type="compositionally biased region" description="Polar residues" evidence="11">
    <location>
        <begin position="655"/>
        <end position="667"/>
    </location>
</feature>
<feature type="compositionally biased region" description="Basic and acidic residues" evidence="11">
    <location>
        <begin position="489"/>
        <end position="501"/>
    </location>
</feature>
<name>A0AAD8DS27_MYTSE</name>
<proteinExistence type="predicted"/>
<keyword evidence="3" id="KW-0677">Repeat</keyword>
<feature type="compositionally biased region" description="Polar residues" evidence="11">
    <location>
        <begin position="93"/>
        <end position="107"/>
    </location>
</feature>
<dbReference type="EMBL" id="JARGEI010000015">
    <property type="protein sequence ID" value="KAJ8718819.1"/>
    <property type="molecule type" value="Genomic_DNA"/>
</dbReference>
<protein>
    <recommendedName>
        <fullName evidence="12">C2H2-type domain-containing protein</fullName>
    </recommendedName>
</protein>
<evidence type="ECO:0000256" key="5">
    <source>
        <dbReference type="ARBA" id="ARBA00022833"/>
    </source>
</evidence>
<dbReference type="InterPro" id="IPR013087">
    <property type="entry name" value="Znf_C2H2_type"/>
</dbReference>
<feature type="region of interest" description="Disordered" evidence="11">
    <location>
        <begin position="45"/>
        <end position="108"/>
    </location>
</feature>
<dbReference type="GO" id="GO:0005634">
    <property type="term" value="C:nucleus"/>
    <property type="evidence" value="ECO:0007669"/>
    <property type="project" value="UniProtKB-SubCell"/>
</dbReference>
<evidence type="ECO:0000256" key="8">
    <source>
        <dbReference type="ARBA" id="ARBA00023163"/>
    </source>
</evidence>
<feature type="domain" description="C2H2-type" evidence="12">
    <location>
        <begin position="1241"/>
        <end position="1264"/>
    </location>
</feature>
<dbReference type="SUPFAM" id="SSF57667">
    <property type="entry name" value="beta-beta-alpha zinc fingers"/>
    <property type="match status" value="6"/>
</dbReference>
<dbReference type="Gene3D" id="3.30.160.60">
    <property type="entry name" value="Classic Zinc Finger"/>
    <property type="match status" value="8"/>
</dbReference>
<feature type="compositionally biased region" description="Polar residues" evidence="11">
    <location>
        <begin position="569"/>
        <end position="600"/>
    </location>
</feature>
<comment type="subcellular location">
    <subcellularLocation>
        <location evidence="1">Nucleus</location>
    </subcellularLocation>
</comment>
<organism evidence="13 14">
    <name type="scientific">Mythimna separata</name>
    <name type="common">Oriental armyworm</name>
    <name type="synonym">Pseudaletia separata</name>
    <dbReference type="NCBI Taxonomy" id="271217"/>
    <lineage>
        <taxon>Eukaryota</taxon>
        <taxon>Metazoa</taxon>
        <taxon>Ecdysozoa</taxon>
        <taxon>Arthropoda</taxon>
        <taxon>Hexapoda</taxon>
        <taxon>Insecta</taxon>
        <taxon>Pterygota</taxon>
        <taxon>Neoptera</taxon>
        <taxon>Endopterygota</taxon>
        <taxon>Lepidoptera</taxon>
        <taxon>Glossata</taxon>
        <taxon>Ditrysia</taxon>
        <taxon>Noctuoidea</taxon>
        <taxon>Noctuidae</taxon>
        <taxon>Noctuinae</taxon>
        <taxon>Hadenini</taxon>
        <taxon>Mythimna</taxon>
    </lineage>
</organism>
<keyword evidence="4 10" id="KW-0863">Zinc-finger</keyword>
<evidence type="ECO:0000256" key="10">
    <source>
        <dbReference type="PROSITE-ProRule" id="PRU00042"/>
    </source>
</evidence>
<dbReference type="SMART" id="SM00355">
    <property type="entry name" value="ZnF_C2H2"/>
    <property type="match status" value="16"/>
</dbReference>
<sequence>MDQLAVQCPVCTLFLHNGITLESHLDTHPKDQVIKALCNIANKGSNYASRTSTPVHSERSYRSRSRTPATDDSTKWPTSRSNDHERYWRRTPSRASKTPVSNTSRNGTPDIRLLDVNFESHGIAGSGSGQHVNNPFHLKADKLQHTFQCPPVPEFDPQFVYYPEQQEDREIKYSRSAEYNAMDSSNNLFSYNVPPMTGSGVKLLPAGSRKANDLVKVLPKPNNILLKTNMGGVQYIGPGVKPMHVMVPSTPTFMQKNVQNNMIMTGSVPNQQMHIDTKTASPPLASSQLNQMTSGAFTPGTTVVTQNSQIIYREMVHNIDGKPFITTMPTVLGDNVSNLAQASSMYQNVMVVDQFGNTSCMYTTPQQVMNKSCSTSMYNESGTLMPSVHIDKSVQNMSDPKTLIIEVGPLITPVHDNIEDTSSMPQSVSSSVVDNTEISTEADPKYDMPGSTKGLKILSNIKVEVPVQHHKNMVNTVMDLTGPNESDYPVERVDSPDKILPDLEDNNQLSSDDTQPSSMSSADSMVSHTFSVIKNVGNPSKSSDSKLDTDFSDSCPVPDLICNEKPSISPCSELSENGDNSTDRTSMSPKPESNQVSHSNLGLPEKKIQLSQKPYRHNTLRLNNIFVKKHKKVLQIKNAKGFLTTAKKTDKRDTMPTSSTCRSPENFTMNKMHQTDKIDCKEKANFLQTISVEEIKDNDDNNDFDPNTSEQSLDIEPLAADLNQSEFATNIDLIQVKEEINTSNEGGFSNEPVTTDRMLTPLETLRPINVISYGNLSNEDFNEESTDRELLDLEAASKNKQFVNMMNENYFGDNIYADYFTADRVEAFDAEREAAGFKESAKDGMYALWGEPSQKDGDFVLPNFIHESYKIAESNGIDYSELGARAGQVDVEGDGCERDSKADVLSEGRSDSDAPMDICADERMPPRGELSGQESNGDMESPWSGMYTEVTPAEPYDLIARESWVSDGSEVDANEKREPIEEELPLAPPLAPVFGRARVHSCAACGAACASLKELRAHKALVHALPTCSASKTSYSRLVTARAIKKEEKPDTNNLLPPIDSKDSISSTILQVYESIQVEEAKPKIEVDRLIKQEVKRRRRDYVCPTCKVDQGSDVQFNAHLKIHPLECLTCGKCFSRRANLSLHIKTHLGIKNYKCEVCEKRFVTRQKLTEHHNVHTGRAPIKCTLCDDTFRRYSNMVQHRDRHHLAKRAKVRDFVCQCGVVFHSRAKLRWHQETHAERPRACLYCSDKFVHAASLTRHVRRSHNEYFLAERHKGKQENVQCPVCKQVSTHTHTHTVLQRQVRARRLPHAPRAPLAQRVLPGRAPQGQAGERAVPRLQAGQYSHTHTHCTAATSSCTPPPSRATCAARTTSTSWPSATRASRRTCSAPSASRSVLTHTHTLYCSDKFVHAASLTRHVRRSHNEYFLAERHKGKQENVQCPVCKQVSTHTHTHTVLQRQVRARRLPHAPRAPLAQRVLPGRAPQGQAGERAVPRLQAGQYSHTHTHCTAATSSCTPPPSRATCAARTTSTSWPSATRASRRTCSAPSASRSVLTHTHTLYCSDKFVHAASLTRHVRRSHNEYFLAERHKGKQENVQCPVCKQVYLRSNLRTHLQTHSGQRPYMCIICNKAFTTKWNLKLHRWTHASRSAKPYKCSLCKGAFIRQSEYVSHMNAHKSVRPYTCNYCGCQFIRKYNCQRHVREHEMAKKYVCKVAECGKSFHRSYYLSEHMKVHSGARPFACNICGKTSSNKSNHNKHVKIHHAREPVATEA</sequence>
<feature type="domain" description="C2H2-type" evidence="12">
    <location>
        <begin position="1182"/>
        <end position="1210"/>
    </location>
</feature>
<keyword evidence="5" id="KW-0862">Zinc</keyword>
<gene>
    <name evidence="13" type="ORF">PYW07_016375</name>
</gene>
<keyword evidence="9" id="KW-0539">Nucleus</keyword>
<dbReference type="Pfam" id="PF00096">
    <property type="entry name" value="zf-C2H2"/>
    <property type="match status" value="3"/>
</dbReference>
<dbReference type="FunFam" id="3.30.160.60:FF:002343">
    <property type="entry name" value="Zinc finger protein 33A"/>
    <property type="match status" value="1"/>
</dbReference>
<evidence type="ECO:0000256" key="9">
    <source>
        <dbReference type="ARBA" id="ARBA00023242"/>
    </source>
</evidence>
<feature type="region of interest" description="Disordered" evidence="11">
    <location>
        <begin position="647"/>
        <end position="667"/>
    </location>
</feature>
<keyword evidence="7" id="KW-0238">DNA-binding</keyword>
<evidence type="ECO:0000256" key="2">
    <source>
        <dbReference type="ARBA" id="ARBA00022723"/>
    </source>
</evidence>
<evidence type="ECO:0000256" key="7">
    <source>
        <dbReference type="ARBA" id="ARBA00023125"/>
    </source>
</evidence>
<evidence type="ECO:0000259" key="12">
    <source>
        <dbReference type="PROSITE" id="PS50157"/>
    </source>
</evidence>
<dbReference type="Proteomes" id="UP001231518">
    <property type="component" value="Chromosome 8"/>
</dbReference>
<keyword evidence="6" id="KW-0805">Transcription regulation</keyword>
<feature type="domain" description="C2H2-type" evidence="12">
    <location>
        <begin position="1679"/>
        <end position="1706"/>
    </location>
</feature>
<feature type="region of interest" description="Disordered" evidence="11">
    <location>
        <begin position="890"/>
        <end position="943"/>
    </location>
</feature>
<feature type="domain" description="C2H2-type" evidence="12">
    <location>
        <begin position="1707"/>
        <end position="1736"/>
    </location>
</feature>
<dbReference type="PANTHER" id="PTHR24383:SF20">
    <property type="entry name" value="C2H2-TYPE DOMAIN-CONTAINING PROTEIN"/>
    <property type="match status" value="1"/>
</dbReference>
<reference evidence="13" key="1">
    <citation type="submission" date="2023-03" db="EMBL/GenBank/DDBJ databases">
        <title>Chromosome-level genomes of two armyworms, Mythimna separata and Mythimna loreyi, provide insights into the biosynthesis and reception of sex pheromones.</title>
        <authorList>
            <person name="Zhao H."/>
        </authorList>
    </citation>
    <scope>NUCLEOTIDE SEQUENCE</scope>
    <source>
        <strain evidence="13">BeijingLab</strain>
        <tissue evidence="13">Pupa</tissue>
    </source>
</reference>
<evidence type="ECO:0000313" key="14">
    <source>
        <dbReference type="Proteomes" id="UP001231518"/>
    </source>
</evidence>
<feature type="domain" description="C2H2-type" evidence="12">
    <location>
        <begin position="1154"/>
        <end position="1181"/>
    </location>
</feature>
<dbReference type="PANTHER" id="PTHR24383">
    <property type="entry name" value="ZINC FINGER PROTEIN"/>
    <property type="match status" value="1"/>
</dbReference>
<evidence type="ECO:0000256" key="3">
    <source>
        <dbReference type="ARBA" id="ARBA00022737"/>
    </source>
</evidence>
<keyword evidence="14" id="KW-1185">Reference proteome</keyword>
<keyword evidence="2" id="KW-0479">Metal-binding</keyword>
<comment type="caution">
    <text evidence="13">The sequence shown here is derived from an EMBL/GenBank/DDBJ whole genome shotgun (WGS) entry which is preliminary data.</text>
</comment>
<accession>A0AAD8DS27</accession>
<dbReference type="GO" id="GO:0006355">
    <property type="term" value="P:regulation of DNA-templated transcription"/>
    <property type="evidence" value="ECO:0007669"/>
    <property type="project" value="UniProtKB-ARBA"/>
</dbReference>
<dbReference type="InterPro" id="IPR036236">
    <property type="entry name" value="Znf_C2H2_sf"/>
</dbReference>
<evidence type="ECO:0000256" key="11">
    <source>
        <dbReference type="SAM" id="MobiDB-lite"/>
    </source>
</evidence>
<dbReference type="PROSITE" id="PS00028">
    <property type="entry name" value="ZINC_FINGER_C2H2_1"/>
    <property type="match status" value="9"/>
</dbReference>